<keyword evidence="3" id="KW-1185">Reference proteome</keyword>
<feature type="compositionally biased region" description="Low complexity" evidence="1">
    <location>
        <begin position="282"/>
        <end position="297"/>
    </location>
</feature>
<feature type="compositionally biased region" description="Low complexity" evidence="1">
    <location>
        <begin position="114"/>
        <end position="130"/>
    </location>
</feature>
<proteinExistence type="predicted"/>
<accession>A0ABD3EUX1</accession>
<feature type="region of interest" description="Disordered" evidence="1">
    <location>
        <begin position="48"/>
        <end position="78"/>
    </location>
</feature>
<dbReference type="Proteomes" id="UP001632037">
    <property type="component" value="Unassembled WGS sequence"/>
</dbReference>
<evidence type="ECO:0000313" key="3">
    <source>
        <dbReference type="Proteomes" id="UP001632037"/>
    </source>
</evidence>
<feature type="region of interest" description="Disordered" evidence="1">
    <location>
        <begin position="98"/>
        <end position="130"/>
    </location>
</feature>
<dbReference type="EMBL" id="JBIMZQ010000057">
    <property type="protein sequence ID" value="KAL3658116.1"/>
    <property type="molecule type" value="Genomic_DNA"/>
</dbReference>
<feature type="region of interest" description="Disordered" evidence="1">
    <location>
        <begin position="254"/>
        <end position="390"/>
    </location>
</feature>
<organism evidence="2 3">
    <name type="scientific">Phytophthora oleae</name>
    <dbReference type="NCBI Taxonomy" id="2107226"/>
    <lineage>
        <taxon>Eukaryota</taxon>
        <taxon>Sar</taxon>
        <taxon>Stramenopiles</taxon>
        <taxon>Oomycota</taxon>
        <taxon>Peronosporomycetes</taxon>
        <taxon>Peronosporales</taxon>
        <taxon>Peronosporaceae</taxon>
        <taxon>Phytophthora</taxon>
    </lineage>
</organism>
<evidence type="ECO:0000313" key="2">
    <source>
        <dbReference type="EMBL" id="KAL3658116.1"/>
    </source>
</evidence>
<protein>
    <submittedName>
        <fullName evidence="2">Uncharacterized protein</fullName>
    </submittedName>
</protein>
<name>A0ABD3EUX1_9STRA</name>
<comment type="caution">
    <text evidence="2">The sequence shown here is derived from an EMBL/GenBank/DDBJ whole genome shotgun (WGS) entry which is preliminary data.</text>
</comment>
<sequence length="410" mass="44207">MRPRRKEARHNLLTSHQRVALLLLHFAIPQQTNKQPYPSFRELHAPKHPRILKSAPRQKGNKANGKGDKNAAATTGEAPVKPVAGKANAAATQAVKAEATVPAAPTREVRSAGKNANKNAKTVKNTNDNATPAKLRSKQHVPHNVGMAFLLQLVVGLAPEKRSTCQILREILSHESHGRLVLTPTSKGLQPAFGAVASDSDDWATVRQEQLRQMARQAQSDKFQEAMQQLGGEHLYDAIRAQLKQVGGASVWETNKDKPALQAKNIRPRSGSADKSAKPQKDAGGQKQQQQTAKKNGPQVQSVKKNLPMEAEKFGQLPPPAPVTAKSANRKKEAVPTKKEATPVKKEAVPIKKEATPVKKEIKKETAPKNKGQQAKNSAPEKNAAPVKNVTAGAIVNNARGGRATVSKAN</sequence>
<feature type="compositionally biased region" description="Basic and acidic residues" evidence="1">
    <location>
        <begin position="330"/>
        <end position="368"/>
    </location>
</feature>
<gene>
    <name evidence="2" type="ORF">V7S43_016959</name>
</gene>
<reference evidence="2 3" key="1">
    <citation type="submission" date="2024-09" db="EMBL/GenBank/DDBJ databases">
        <title>Genome sequencing and assembly of Phytophthora oleae, isolate VK10A, causative agent of rot of olive drupes.</title>
        <authorList>
            <person name="Conti Taguali S."/>
            <person name="Riolo M."/>
            <person name="La Spada F."/>
            <person name="Cacciola S.O."/>
            <person name="Dionisio G."/>
        </authorList>
    </citation>
    <scope>NUCLEOTIDE SEQUENCE [LARGE SCALE GENOMIC DNA]</scope>
    <source>
        <strain evidence="2 3">VK10A</strain>
    </source>
</reference>
<dbReference type="AlphaFoldDB" id="A0ABD3EUX1"/>
<evidence type="ECO:0000256" key="1">
    <source>
        <dbReference type="SAM" id="MobiDB-lite"/>
    </source>
</evidence>